<feature type="compositionally biased region" description="Gly residues" evidence="1">
    <location>
        <begin position="295"/>
        <end position="307"/>
    </location>
</feature>
<comment type="caution">
    <text evidence="2">The sequence shown here is derived from an EMBL/GenBank/DDBJ whole genome shotgun (WGS) entry which is preliminary data.</text>
</comment>
<evidence type="ECO:0000313" key="2">
    <source>
        <dbReference type="EMBL" id="KAK0512089.1"/>
    </source>
</evidence>
<evidence type="ECO:0000256" key="1">
    <source>
        <dbReference type="SAM" id="MobiDB-lite"/>
    </source>
</evidence>
<dbReference type="Proteomes" id="UP001166286">
    <property type="component" value="Unassembled WGS sequence"/>
</dbReference>
<reference evidence="2" key="1">
    <citation type="submission" date="2023-03" db="EMBL/GenBank/DDBJ databases">
        <title>Complete genome of Cladonia borealis.</title>
        <authorList>
            <person name="Park H."/>
        </authorList>
    </citation>
    <scope>NUCLEOTIDE SEQUENCE</scope>
    <source>
        <strain evidence="2">ANT050790</strain>
    </source>
</reference>
<sequence>MDRGLNDVFRVPEDGHILDYEKAHEWLPTYQSYGISPNFPLTLTDCHLAIMKIIRQARLIGFEIARKQMPLLKRTSKKIMLQGDPRKFDIILARIPKNMIRALKVKSIWKINREGERLKNVLENPVKAHHDFGASSVILKRSLLRIEKNFGQTITEPLKKAMINKSTPKFPVIIGHASRYKQEILTACRIWSNDIEAVCTIVKSTEGWREASELSKKIDDLLSRARSIGWKYWLDPSFKELDLDNVFNRADGPSSVIAYMEGVLDSAKVPRGISNQSAGETQGTLLVGKGEEDGSFGGFGGVRSGRG</sequence>
<accession>A0AA39R1V1</accession>
<evidence type="ECO:0000313" key="3">
    <source>
        <dbReference type="Proteomes" id="UP001166286"/>
    </source>
</evidence>
<keyword evidence="3" id="KW-1185">Reference proteome</keyword>
<proteinExistence type="predicted"/>
<dbReference type="AlphaFoldDB" id="A0AA39R1V1"/>
<name>A0AA39R1V1_9LECA</name>
<feature type="region of interest" description="Disordered" evidence="1">
    <location>
        <begin position="287"/>
        <end position="307"/>
    </location>
</feature>
<gene>
    <name evidence="2" type="ORF">JMJ35_005217</name>
</gene>
<organism evidence="2 3">
    <name type="scientific">Cladonia borealis</name>
    <dbReference type="NCBI Taxonomy" id="184061"/>
    <lineage>
        <taxon>Eukaryota</taxon>
        <taxon>Fungi</taxon>
        <taxon>Dikarya</taxon>
        <taxon>Ascomycota</taxon>
        <taxon>Pezizomycotina</taxon>
        <taxon>Lecanoromycetes</taxon>
        <taxon>OSLEUM clade</taxon>
        <taxon>Lecanoromycetidae</taxon>
        <taxon>Lecanorales</taxon>
        <taxon>Lecanorineae</taxon>
        <taxon>Cladoniaceae</taxon>
        <taxon>Cladonia</taxon>
    </lineage>
</organism>
<dbReference type="EMBL" id="JAFEKC020000011">
    <property type="protein sequence ID" value="KAK0512089.1"/>
    <property type="molecule type" value="Genomic_DNA"/>
</dbReference>
<protein>
    <submittedName>
        <fullName evidence="2">Uncharacterized protein</fullName>
    </submittedName>
</protein>